<dbReference type="Proteomes" id="UP000215433">
    <property type="component" value="Unassembled WGS sequence"/>
</dbReference>
<keyword evidence="2" id="KW-0812">Transmembrane</keyword>
<organism evidence="3 4">
    <name type="scientific">Bifidobacterium vansinderenii</name>
    <dbReference type="NCBI Taxonomy" id="1984871"/>
    <lineage>
        <taxon>Bacteria</taxon>
        <taxon>Bacillati</taxon>
        <taxon>Actinomycetota</taxon>
        <taxon>Actinomycetes</taxon>
        <taxon>Bifidobacteriales</taxon>
        <taxon>Bifidobacteriaceae</taxon>
        <taxon>Bifidobacterium</taxon>
    </lineage>
</organism>
<reference evidence="3 4" key="1">
    <citation type="submission" date="2017-05" db="EMBL/GenBank/DDBJ databases">
        <title>Bifidobacterium vansinderenii sp. nov.</title>
        <authorList>
            <person name="Lugli G.A."/>
            <person name="Duranti S."/>
            <person name="Mangifesta M."/>
        </authorList>
    </citation>
    <scope>NUCLEOTIDE SEQUENCE [LARGE SCALE GENOMIC DNA]</scope>
    <source>
        <strain evidence="3 4">Tam10B</strain>
    </source>
</reference>
<dbReference type="Pfam" id="PF20070">
    <property type="entry name" value="DUF6466"/>
    <property type="match status" value="1"/>
</dbReference>
<dbReference type="AlphaFoldDB" id="A0A229W114"/>
<evidence type="ECO:0000313" key="3">
    <source>
        <dbReference type="EMBL" id="OXN01567.1"/>
    </source>
</evidence>
<feature type="transmembrane region" description="Helical" evidence="2">
    <location>
        <begin position="28"/>
        <end position="52"/>
    </location>
</feature>
<dbReference type="RefSeq" id="WP_093959421.1">
    <property type="nucleotide sequence ID" value="NZ_NEWD01000003.1"/>
</dbReference>
<keyword evidence="2" id="KW-0472">Membrane</keyword>
<name>A0A229W114_9BIFI</name>
<sequence length="197" mass="21302">MSRATHRPHKTHRQPRPPRHDRRTIASVPVRIGIVVLTVIALVAAGIMAANWSALATNNTAVSGLNATINAYNKDTPDLEKLRTAQLQTDAQFSDAQRLTVLQLPQVRKTIAANAAESARLTKQIESDLKKAENDSDSSQTVNGQQGESANNSNDSSDTDKVNKLLEQNKQKIDLKNVPDTSSETAGSGDDASAKPW</sequence>
<comment type="caution">
    <text evidence="3">The sequence shown here is derived from an EMBL/GenBank/DDBJ whole genome shotgun (WGS) entry which is preliminary data.</text>
</comment>
<feature type="compositionally biased region" description="Polar residues" evidence="1">
    <location>
        <begin position="137"/>
        <end position="150"/>
    </location>
</feature>
<proteinExistence type="predicted"/>
<feature type="region of interest" description="Disordered" evidence="1">
    <location>
        <begin position="1"/>
        <end position="21"/>
    </location>
</feature>
<dbReference type="OrthoDB" id="3234252at2"/>
<keyword evidence="4" id="KW-1185">Reference proteome</keyword>
<gene>
    <name evidence="3" type="ORF">Tam10B_0202</name>
</gene>
<dbReference type="EMBL" id="NEWD01000003">
    <property type="protein sequence ID" value="OXN01567.1"/>
    <property type="molecule type" value="Genomic_DNA"/>
</dbReference>
<feature type="region of interest" description="Disordered" evidence="1">
    <location>
        <begin position="126"/>
        <end position="197"/>
    </location>
</feature>
<evidence type="ECO:0000313" key="4">
    <source>
        <dbReference type="Proteomes" id="UP000215433"/>
    </source>
</evidence>
<evidence type="ECO:0000256" key="1">
    <source>
        <dbReference type="SAM" id="MobiDB-lite"/>
    </source>
</evidence>
<evidence type="ECO:0000256" key="2">
    <source>
        <dbReference type="SAM" id="Phobius"/>
    </source>
</evidence>
<keyword evidence="2" id="KW-1133">Transmembrane helix</keyword>
<dbReference type="InterPro" id="IPR046314">
    <property type="entry name" value="DUF6466"/>
</dbReference>
<protein>
    <submittedName>
        <fullName evidence="3">Cell surface protein</fullName>
    </submittedName>
</protein>
<feature type="compositionally biased region" description="Basic and acidic residues" evidence="1">
    <location>
        <begin position="158"/>
        <end position="177"/>
    </location>
</feature>
<accession>A0A229W114</accession>